<dbReference type="OrthoDB" id="678007at2759"/>
<evidence type="ECO:0000256" key="1">
    <source>
        <dbReference type="SAM" id="Coils"/>
    </source>
</evidence>
<comment type="caution">
    <text evidence="3">The sequence shown here is derived from an EMBL/GenBank/DDBJ whole genome shotgun (WGS) entry which is preliminary data.</text>
</comment>
<dbReference type="EMBL" id="CACTIH010009888">
    <property type="protein sequence ID" value="CAA3033144.1"/>
    <property type="molecule type" value="Genomic_DNA"/>
</dbReference>
<accession>A0A8S0VMB2</accession>
<gene>
    <name evidence="3" type="ORF">OLEA9_A039771</name>
</gene>
<feature type="region of interest" description="Disordered" evidence="2">
    <location>
        <begin position="1"/>
        <end position="22"/>
    </location>
</feature>
<keyword evidence="1" id="KW-0175">Coiled coil</keyword>
<dbReference type="Proteomes" id="UP000594638">
    <property type="component" value="Unassembled WGS sequence"/>
</dbReference>
<dbReference type="AlphaFoldDB" id="A0A8S0VMB2"/>
<name>A0A8S0VMB2_OLEEU</name>
<keyword evidence="4" id="KW-1185">Reference proteome</keyword>
<evidence type="ECO:0000313" key="3">
    <source>
        <dbReference type="EMBL" id="CAA3033144.1"/>
    </source>
</evidence>
<evidence type="ECO:0000313" key="4">
    <source>
        <dbReference type="Proteomes" id="UP000594638"/>
    </source>
</evidence>
<sequence>FRVSMEGLPLSSPAASGTATRRCKTSAMSRLKKRCLSCAVSVGEIFRYLKAIAVGQTKKMMAKTEKEATEADLQKAKMQVEAADEAENIKKRLD</sequence>
<organism evidence="3 4">
    <name type="scientific">Olea europaea subsp. europaea</name>
    <dbReference type="NCBI Taxonomy" id="158383"/>
    <lineage>
        <taxon>Eukaryota</taxon>
        <taxon>Viridiplantae</taxon>
        <taxon>Streptophyta</taxon>
        <taxon>Embryophyta</taxon>
        <taxon>Tracheophyta</taxon>
        <taxon>Spermatophyta</taxon>
        <taxon>Magnoliopsida</taxon>
        <taxon>eudicotyledons</taxon>
        <taxon>Gunneridae</taxon>
        <taxon>Pentapetalae</taxon>
        <taxon>asterids</taxon>
        <taxon>lamiids</taxon>
        <taxon>Lamiales</taxon>
        <taxon>Oleaceae</taxon>
        <taxon>Oleeae</taxon>
        <taxon>Olea</taxon>
    </lineage>
</organism>
<proteinExistence type="predicted"/>
<feature type="non-terminal residue" evidence="3">
    <location>
        <position position="1"/>
    </location>
</feature>
<dbReference type="Gramene" id="OE9A039771T1">
    <property type="protein sequence ID" value="OE9A039771C1"/>
    <property type="gene ID" value="OE9A039771"/>
</dbReference>
<evidence type="ECO:0000256" key="2">
    <source>
        <dbReference type="SAM" id="MobiDB-lite"/>
    </source>
</evidence>
<protein>
    <submittedName>
        <fullName evidence="3">Uncharacterized protein</fullName>
    </submittedName>
</protein>
<reference evidence="3 4" key="1">
    <citation type="submission" date="2019-12" db="EMBL/GenBank/DDBJ databases">
        <authorList>
            <person name="Alioto T."/>
            <person name="Alioto T."/>
            <person name="Gomez Garrido J."/>
        </authorList>
    </citation>
    <scope>NUCLEOTIDE SEQUENCE [LARGE SCALE GENOMIC DNA]</scope>
</reference>
<feature type="coiled-coil region" evidence="1">
    <location>
        <begin position="59"/>
        <end position="86"/>
    </location>
</feature>